<accession>N1ZLG2</accession>
<reference evidence="1 2" key="1">
    <citation type="journal article" date="2014" name="Genome Announc.">
        <title>Draft genome sequences of the altered schaedler flora, a defined bacterial community from gnotobiotic mice.</title>
        <authorList>
            <person name="Wannemuehler M.J."/>
            <person name="Overstreet A.M."/>
            <person name="Ward D.V."/>
            <person name="Phillips G.J."/>
        </authorList>
    </citation>
    <scope>NUCLEOTIDE SEQUENCE [LARGE SCALE GENOMIC DNA]</scope>
    <source>
        <strain evidence="1 2">ASF492</strain>
    </source>
</reference>
<evidence type="ECO:0000313" key="2">
    <source>
        <dbReference type="Proteomes" id="UP000012589"/>
    </source>
</evidence>
<keyword evidence="2" id="KW-1185">Reference proteome</keyword>
<dbReference type="AlphaFoldDB" id="N1ZLG2"/>
<gene>
    <name evidence="1" type="ORF">C823_05871</name>
</gene>
<name>N1ZLG2_9FIRM</name>
<protein>
    <submittedName>
        <fullName evidence="1">Uncharacterized protein</fullName>
    </submittedName>
</protein>
<sequence length="98" mass="12050">TWRFYFWYFRDRYCSLYSPQLCWGLNGRSVNIQSGEVKKDLDAFECILVFYRKEKVKSKFVNLWDITMGHFYKKVFSASYSERRVQMTRADKSNRWNQ</sequence>
<proteinExistence type="predicted"/>
<dbReference type="HOGENOM" id="CLU_2325633_0_0_9"/>
<organism evidence="1 2">
    <name type="scientific">Eubacterium plexicaudatum ASF492</name>
    <dbReference type="NCBI Taxonomy" id="1235802"/>
    <lineage>
        <taxon>Bacteria</taxon>
        <taxon>Bacillati</taxon>
        <taxon>Bacillota</taxon>
        <taxon>Clostridia</taxon>
        <taxon>Eubacteriales</taxon>
        <taxon>Eubacteriaceae</taxon>
        <taxon>Eubacterium</taxon>
    </lineage>
</organism>
<comment type="caution">
    <text evidence="1">The sequence shown here is derived from an EMBL/GenBank/DDBJ whole genome shotgun (WGS) entry which is preliminary data.</text>
</comment>
<dbReference type="EMBL" id="AQFT01000194">
    <property type="protein sequence ID" value="EMZ17832.1"/>
    <property type="molecule type" value="Genomic_DNA"/>
</dbReference>
<dbReference type="Proteomes" id="UP000012589">
    <property type="component" value="Unassembled WGS sequence"/>
</dbReference>
<evidence type="ECO:0000313" key="1">
    <source>
        <dbReference type="EMBL" id="EMZ17832.1"/>
    </source>
</evidence>
<feature type="non-terminal residue" evidence="1">
    <location>
        <position position="1"/>
    </location>
</feature>